<dbReference type="Proteomes" id="UP001438707">
    <property type="component" value="Unassembled WGS sequence"/>
</dbReference>
<evidence type="ECO:0000256" key="1">
    <source>
        <dbReference type="SAM" id="MobiDB-lite"/>
    </source>
</evidence>
<feature type="region of interest" description="Disordered" evidence="1">
    <location>
        <begin position="60"/>
        <end position="80"/>
    </location>
</feature>
<gene>
    <name evidence="2" type="ORF">WJX74_005948</name>
</gene>
<name>A0AAW1S002_9CHLO</name>
<proteinExistence type="predicted"/>
<organism evidence="2 3">
    <name type="scientific">Apatococcus lobatus</name>
    <dbReference type="NCBI Taxonomy" id="904363"/>
    <lineage>
        <taxon>Eukaryota</taxon>
        <taxon>Viridiplantae</taxon>
        <taxon>Chlorophyta</taxon>
        <taxon>core chlorophytes</taxon>
        <taxon>Trebouxiophyceae</taxon>
        <taxon>Chlorellales</taxon>
        <taxon>Chlorellaceae</taxon>
        <taxon>Apatococcus</taxon>
    </lineage>
</organism>
<reference evidence="2 3" key="1">
    <citation type="journal article" date="2024" name="Nat. Commun.">
        <title>Phylogenomics reveals the evolutionary origins of lichenization in chlorophyte algae.</title>
        <authorList>
            <person name="Puginier C."/>
            <person name="Libourel C."/>
            <person name="Otte J."/>
            <person name="Skaloud P."/>
            <person name="Haon M."/>
            <person name="Grisel S."/>
            <person name="Petersen M."/>
            <person name="Berrin J.G."/>
            <person name="Delaux P.M."/>
            <person name="Dal Grande F."/>
            <person name="Keller J."/>
        </authorList>
    </citation>
    <scope>NUCLEOTIDE SEQUENCE [LARGE SCALE GENOMIC DNA]</scope>
    <source>
        <strain evidence="2 3">SAG 2145</strain>
    </source>
</reference>
<dbReference type="AlphaFoldDB" id="A0AAW1S002"/>
<protein>
    <submittedName>
        <fullName evidence="2">Uncharacterized protein</fullName>
    </submittedName>
</protein>
<comment type="caution">
    <text evidence="2">The sequence shown here is derived from an EMBL/GenBank/DDBJ whole genome shotgun (WGS) entry which is preliminary data.</text>
</comment>
<feature type="compositionally biased region" description="Polar residues" evidence="1">
    <location>
        <begin position="60"/>
        <end position="72"/>
    </location>
</feature>
<keyword evidence="3" id="KW-1185">Reference proteome</keyword>
<evidence type="ECO:0000313" key="3">
    <source>
        <dbReference type="Proteomes" id="UP001438707"/>
    </source>
</evidence>
<dbReference type="EMBL" id="JALJOS010000005">
    <property type="protein sequence ID" value="KAK9838922.1"/>
    <property type="molecule type" value="Genomic_DNA"/>
</dbReference>
<evidence type="ECO:0000313" key="2">
    <source>
        <dbReference type="EMBL" id="KAK9838922.1"/>
    </source>
</evidence>
<accession>A0AAW1S002</accession>
<sequence length="226" mass="23915">MFFTVLSRSTCWGSSHTRKTVVFEAVFQETQLGARRVRYPAAQVLSALLVGSAMPQQWASHVPSSSNSTSKGIDSKQPQRDGIPVAMLGIATATLFWGPSAPLIPFTSLPSLAAGAGAPRFAPAGVTYCWRLSFASPYERQHGMSLGCLDRIRIALAAVADATDEAFTGTVGADAAMSPAAAADLEGLVLSPTSAQLSAGRYTAAKFASMSVLPMQYRINSFKLFF</sequence>